<dbReference type="InterPro" id="IPR036397">
    <property type="entry name" value="RNaseH_sf"/>
</dbReference>
<proteinExistence type="predicted"/>
<evidence type="ECO:0000313" key="3">
    <source>
        <dbReference type="Proteomes" id="UP000319353"/>
    </source>
</evidence>
<dbReference type="Gene3D" id="3.30.420.10">
    <property type="entry name" value="Ribonuclease H-like superfamily/Ribonuclease H"/>
    <property type="match status" value="1"/>
</dbReference>
<evidence type="ECO:0000313" key="2">
    <source>
        <dbReference type="EMBL" id="TMJ02506.1"/>
    </source>
</evidence>
<accession>A0A537L3D0</accession>
<dbReference type="GO" id="GO:0003676">
    <property type="term" value="F:nucleic acid binding"/>
    <property type="evidence" value="ECO:0007669"/>
    <property type="project" value="InterPro"/>
</dbReference>
<dbReference type="Pfam" id="PF13482">
    <property type="entry name" value="RNase_H_2"/>
    <property type="match status" value="1"/>
</dbReference>
<organism evidence="2 3">
    <name type="scientific">Candidatus Segetimicrobium genomatis</name>
    <dbReference type="NCBI Taxonomy" id="2569760"/>
    <lineage>
        <taxon>Bacteria</taxon>
        <taxon>Bacillati</taxon>
        <taxon>Candidatus Sysuimicrobiota</taxon>
        <taxon>Candidatus Sysuimicrobiia</taxon>
        <taxon>Candidatus Sysuimicrobiales</taxon>
        <taxon>Candidatus Segetimicrobiaceae</taxon>
        <taxon>Candidatus Segetimicrobium</taxon>
    </lineage>
</organism>
<sequence>MTTSDGFDIRTHSWPLDRVHGLRPLGDALHLGRTAGPEGNSIAWLDTETTGLAGGTGTYVFLIGIAAAGDGCVCLTQYFLRDLGAEPDMLELVGDHLRRFDALVTFNGTRFDLPLLQTRFLLCRMRADIEAESHLDVMNLARRLWYRRLGGYSMALLEQMILKVERFIDVPGWVIPSLYVQFLHTGDFDVLEPVFAHNAQDILSLVALHGLAGELLAQPDRTPVLVDWFGLGRLLDVRGKVEAAAGCYRVALEDERDPSVRRRAATALARHYRLTGQPEQLLDLWDHEAHTGIVPGWLALERLAMVWEWELHDPRRALAYTDHAIASINGDGDHCCARLLHRRERLLRKATTRSLRGPEGAEAISASEEIASLRSR</sequence>
<dbReference type="InterPro" id="IPR012337">
    <property type="entry name" value="RNaseH-like_sf"/>
</dbReference>
<dbReference type="PANTHER" id="PTHR38462:SF1">
    <property type="entry name" value="YPRB RIBONUCLEASE H-LIKE DOMAIN-CONTAINING PROTEIN"/>
    <property type="match status" value="1"/>
</dbReference>
<name>A0A537L3D0_9BACT</name>
<dbReference type="AlphaFoldDB" id="A0A537L3D0"/>
<dbReference type="SUPFAM" id="SSF53098">
    <property type="entry name" value="Ribonuclease H-like"/>
    <property type="match status" value="1"/>
</dbReference>
<comment type="caution">
    <text evidence="2">The sequence shown here is derived from an EMBL/GenBank/DDBJ whole genome shotgun (WGS) entry which is preliminary data.</text>
</comment>
<protein>
    <recommendedName>
        <fullName evidence="1">YprB ribonuclease H-like domain-containing protein</fullName>
    </recommendedName>
</protein>
<dbReference type="PANTHER" id="PTHR38462">
    <property type="entry name" value="EXONUCLEASE-LIKE PROTEIN"/>
    <property type="match status" value="1"/>
</dbReference>
<dbReference type="EMBL" id="VBAL01000078">
    <property type="protein sequence ID" value="TMJ02506.1"/>
    <property type="molecule type" value="Genomic_DNA"/>
</dbReference>
<reference evidence="2 3" key="1">
    <citation type="journal article" date="2019" name="Nat. Microbiol.">
        <title>Mediterranean grassland soil C-N compound turnover is dependent on rainfall and depth, and is mediated by genomically divergent microorganisms.</title>
        <authorList>
            <person name="Diamond S."/>
            <person name="Andeer P.F."/>
            <person name="Li Z."/>
            <person name="Crits-Christoph A."/>
            <person name="Burstein D."/>
            <person name="Anantharaman K."/>
            <person name="Lane K.R."/>
            <person name="Thomas B.C."/>
            <person name="Pan C."/>
            <person name="Northen T.R."/>
            <person name="Banfield J.F."/>
        </authorList>
    </citation>
    <scope>NUCLEOTIDE SEQUENCE [LARGE SCALE GENOMIC DNA]</scope>
    <source>
        <strain evidence="2">NP_4</strain>
    </source>
</reference>
<gene>
    <name evidence="2" type="ORF">E6H01_06575</name>
</gene>
<dbReference type="InterPro" id="IPR038720">
    <property type="entry name" value="YprB_RNase_H-like_dom"/>
</dbReference>
<dbReference type="Proteomes" id="UP000319353">
    <property type="component" value="Unassembled WGS sequence"/>
</dbReference>
<evidence type="ECO:0000259" key="1">
    <source>
        <dbReference type="Pfam" id="PF13482"/>
    </source>
</evidence>
<feature type="domain" description="YprB ribonuclease H-like" evidence="1">
    <location>
        <begin position="44"/>
        <end position="208"/>
    </location>
</feature>